<dbReference type="AlphaFoldDB" id="A0A8K0GAT4"/>
<evidence type="ECO:0000256" key="6">
    <source>
        <dbReference type="ARBA" id="ARBA00022908"/>
    </source>
</evidence>
<dbReference type="InterPro" id="IPR039537">
    <property type="entry name" value="Retrotran_Ty1/copia-like"/>
</dbReference>
<keyword evidence="2" id="KW-0479">Metal-binding</keyword>
<dbReference type="GO" id="GO:0006310">
    <property type="term" value="P:DNA recombination"/>
    <property type="evidence" value="ECO:0007669"/>
    <property type="project" value="UniProtKB-KW"/>
</dbReference>
<keyword evidence="7" id="KW-0695">RNA-directed DNA polymerase</keyword>
<evidence type="ECO:0000259" key="11">
    <source>
        <dbReference type="PROSITE" id="PS50994"/>
    </source>
</evidence>
<feature type="region of interest" description="Disordered" evidence="10">
    <location>
        <begin position="118"/>
        <end position="137"/>
    </location>
</feature>
<dbReference type="GO" id="GO:0016787">
    <property type="term" value="F:hydrolase activity"/>
    <property type="evidence" value="ECO:0007669"/>
    <property type="project" value="UniProtKB-KW"/>
</dbReference>
<comment type="caution">
    <text evidence="12">The sequence shown here is derived from an EMBL/GenBank/DDBJ whole genome shotgun (WGS) entry which is preliminary data.</text>
</comment>
<keyword evidence="6" id="KW-0229">DNA integration</keyword>
<dbReference type="GO" id="GO:0003964">
    <property type="term" value="F:RNA-directed DNA polymerase activity"/>
    <property type="evidence" value="ECO:0007669"/>
    <property type="project" value="UniProtKB-KW"/>
</dbReference>
<keyword evidence="1" id="KW-0540">Nuclease</keyword>
<keyword evidence="4" id="KW-0378">Hydrolase</keyword>
<gene>
    <name evidence="12" type="ORF">ILUMI_14092</name>
</gene>
<dbReference type="InterPro" id="IPR001584">
    <property type="entry name" value="Integrase_cat-core"/>
</dbReference>
<evidence type="ECO:0000256" key="7">
    <source>
        <dbReference type="ARBA" id="ARBA00022918"/>
    </source>
</evidence>
<evidence type="ECO:0000256" key="9">
    <source>
        <dbReference type="ARBA" id="ARBA00023172"/>
    </source>
</evidence>
<dbReference type="SUPFAM" id="SSF53098">
    <property type="entry name" value="Ribonuclease H-like"/>
    <property type="match status" value="1"/>
</dbReference>
<dbReference type="PANTHER" id="PTHR42648:SF11">
    <property type="entry name" value="TRANSPOSON TY4-P GAG-POL POLYPROTEIN"/>
    <property type="match status" value="1"/>
</dbReference>
<dbReference type="OrthoDB" id="413361at2759"/>
<sequence length="174" mass="19967">MKSRFKRKKSSVKASTIESFNERKNRPQNVGAKSLLCLKDDYSRYRRVFFLKSKAEMVDCVKAFLNEADAAGYTIKKFLCDGGKTFNNTDVRSVLESKGINLRVVMPYTPEQNSCVERTQNHGNSNNLTEQNEGLRKSERRIQKSSYLHDYVLLAECNAPVFYDQAMVSEKAEQ</sequence>
<evidence type="ECO:0000256" key="3">
    <source>
        <dbReference type="ARBA" id="ARBA00022759"/>
    </source>
</evidence>
<dbReference type="InterPro" id="IPR036397">
    <property type="entry name" value="RNaseH_sf"/>
</dbReference>
<proteinExistence type="predicted"/>
<evidence type="ECO:0000256" key="2">
    <source>
        <dbReference type="ARBA" id="ARBA00022723"/>
    </source>
</evidence>
<dbReference type="InterPro" id="IPR012337">
    <property type="entry name" value="RNaseH-like_sf"/>
</dbReference>
<keyword evidence="13" id="KW-1185">Reference proteome</keyword>
<organism evidence="12 13">
    <name type="scientific">Ignelater luminosus</name>
    <name type="common">Cucubano</name>
    <name type="synonym">Pyrophorus luminosus</name>
    <dbReference type="NCBI Taxonomy" id="2038154"/>
    <lineage>
        <taxon>Eukaryota</taxon>
        <taxon>Metazoa</taxon>
        <taxon>Ecdysozoa</taxon>
        <taxon>Arthropoda</taxon>
        <taxon>Hexapoda</taxon>
        <taxon>Insecta</taxon>
        <taxon>Pterygota</taxon>
        <taxon>Neoptera</taxon>
        <taxon>Endopterygota</taxon>
        <taxon>Coleoptera</taxon>
        <taxon>Polyphaga</taxon>
        <taxon>Elateriformia</taxon>
        <taxon>Elateroidea</taxon>
        <taxon>Elateridae</taxon>
        <taxon>Agrypninae</taxon>
        <taxon>Pyrophorini</taxon>
        <taxon>Ignelater</taxon>
    </lineage>
</organism>
<dbReference type="PANTHER" id="PTHR42648">
    <property type="entry name" value="TRANSPOSASE, PUTATIVE-RELATED"/>
    <property type="match status" value="1"/>
</dbReference>
<keyword evidence="8" id="KW-0548">Nucleotidyltransferase</keyword>
<feature type="domain" description="Integrase catalytic" evidence="11">
    <location>
        <begin position="12"/>
        <end position="119"/>
    </location>
</feature>
<keyword evidence="9" id="KW-0233">DNA recombination</keyword>
<evidence type="ECO:0000256" key="10">
    <source>
        <dbReference type="SAM" id="MobiDB-lite"/>
    </source>
</evidence>
<evidence type="ECO:0000313" key="12">
    <source>
        <dbReference type="EMBL" id="KAF2892081.1"/>
    </source>
</evidence>
<dbReference type="Proteomes" id="UP000801492">
    <property type="component" value="Unassembled WGS sequence"/>
</dbReference>
<evidence type="ECO:0000313" key="13">
    <source>
        <dbReference type="Proteomes" id="UP000801492"/>
    </source>
</evidence>
<dbReference type="PROSITE" id="PS50994">
    <property type="entry name" value="INTEGRASE"/>
    <property type="match status" value="1"/>
</dbReference>
<keyword evidence="3" id="KW-0255">Endonuclease</keyword>
<name>A0A8K0GAT4_IGNLU</name>
<keyword evidence="5" id="KW-0460">Magnesium</keyword>
<keyword evidence="8" id="KW-0239">DNA-directed DNA polymerase</keyword>
<protein>
    <recommendedName>
        <fullName evidence="11">Integrase catalytic domain-containing protein</fullName>
    </recommendedName>
</protein>
<evidence type="ECO:0000256" key="5">
    <source>
        <dbReference type="ARBA" id="ARBA00022842"/>
    </source>
</evidence>
<dbReference type="GO" id="GO:0004519">
    <property type="term" value="F:endonuclease activity"/>
    <property type="evidence" value="ECO:0007669"/>
    <property type="project" value="UniProtKB-KW"/>
</dbReference>
<dbReference type="GO" id="GO:0015074">
    <property type="term" value="P:DNA integration"/>
    <property type="evidence" value="ECO:0007669"/>
    <property type="project" value="UniProtKB-KW"/>
</dbReference>
<dbReference type="GO" id="GO:0003887">
    <property type="term" value="F:DNA-directed DNA polymerase activity"/>
    <property type="evidence" value="ECO:0007669"/>
    <property type="project" value="UniProtKB-KW"/>
</dbReference>
<keyword evidence="8" id="KW-0808">Transferase</keyword>
<accession>A0A8K0GAT4</accession>
<evidence type="ECO:0000256" key="1">
    <source>
        <dbReference type="ARBA" id="ARBA00022722"/>
    </source>
</evidence>
<evidence type="ECO:0000256" key="4">
    <source>
        <dbReference type="ARBA" id="ARBA00022801"/>
    </source>
</evidence>
<reference evidence="12" key="1">
    <citation type="submission" date="2019-08" db="EMBL/GenBank/DDBJ databases">
        <title>The genome of the North American firefly Photinus pyralis.</title>
        <authorList>
            <consortium name="Photinus pyralis genome working group"/>
            <person name="Fallon T.R."/>
            <person name="Sander Lower S.E."/>
            <person name="Weng J.-K."/>
        </authorList>
    </citation>
    <scope>NUCLEOTIDE SEQUENCE</scope>
    <source>
        <strain evidence="12">TRF0915ILg1</strain>
        <tissue evidence="12">Whole body</tissue>
    </source>
</reference>
<dbReference type="GO" id="GO:0046872">
    <property type="term" value="F:metal ion binding"/>
    <property type="evidence" value="ECO:0007669"/>
    <property type="project" value="UniProtKB-KW"/>
</dbReference>
<dbReference type="Gene3D" id="3.30.420.10">
    <property type="entry name" value="Ribonuclease H-like superfamily/Ribonuclease H"/>
    <property type="match status" value="1"/>
</dbReference>
<dbReference type="EMBL" id="VTPC01013958">
    <property type="protein sequence ID" value="KAF2892081.1"/>
    <property type="molecule type" value="Genomic_DNA"/>
</dbReference>
<evidence type="ECO:0000256" key="8">
    <source>
        <dbReference type="ARBA" id="ARBA00022932"/>
    </source>
</evidence>
<dbReference type="GO" id="GO:0003676">
    <property type="term" value="F:nucleic acid binding"/>
    <property type="evidence" value="ECO:0007669"/>
    <property type="project" value="InterPro"/>
</dbReference>
<feature type="compositionally biased region" description="Polar residues" evidence="10">
    <location>
        <begin position="118"/>
        <end position="132"/>
    </location>
</feature>